<name>A0A926P0Z8_9HYPH</name>
<comment type="caution">
    <text evidence="5">The sequence shown here is derived from an EMBL/GenBank/DDBJ whole genome shotgun (WGS) entry which is preliminary data.</text>
</comment>
<gene>
    <name evidence="5" type="ORF">HK439_11920</name>
</gene>
<keyword evidence="1" id="KW-0805">Transcription regulation</keyword>
<keyword evidence="3" id="KW-0804">Transcription</keyword>
<dbReference type="PANTHER" id="PTHR43537">
    <property type="entry name" value="TRANSCRIPTIONAL REGULATOR, GNTR FAMILY"/>
    <property type="match status" value="1"/>
</dbReference>
<evidence type="ECO:0000313" key="5">
    <source>
        <dbReference type="EMBL" id="MBD1546973.1"/>
    </source>
</evidence>
<dbReference type="EMBL" id="JABFCZ010000012">
    <property type="protein sequence ID" value="MBD1546973.1"/>
    <property type="molecule type" value="Genomic_DNA"/>
</dbReference>
<dbReference type="InterPro" id="IPR008920">
    <property type="entry name" value="TF_FadR/GntR_C"/>
</dbReference>
<dbReference type="SUPFAM" id="SSF46785">
    <property type="entry name" value="Winged helix' DNA-binding domain"/>
    <property type="match status" value="1"/>
</dbReference>
<dbReference type="Proteomes" id="UP000598467">
    <property type="component" value="Unassembled WGS sequence"/>
</dbReference>
<sequence>MLFGKRQDEDETVVAMLASALRRDISFGVLRPDQKLKIEALRQRYGGSNHSMRETLRVLSAEGLVEATSQRGFRVTSATEEDLRDILLMRLEIEKLGLARSMERSNVAWEGRVIATFHTLRHADAHVQDHPDDLTALEWDEACRALSAVLMEACGSPRLIGLAEKFFNQSRRFRLALLREGHIDFAARQARHNALRDAILGKDTDTALACLEEEIAADLGRNNG</sequence>
<dbReference type="GO" id="GO:0003700">
    <property type="term" value="F:DNA-binding transcription factor activity"/>
    <property type="evidence" value="ECO:0007669"/>
    <property type="project" value="InterPro"/>
</dbReference>
<dbReference type="SUPFAM" id="SSF48008">
    <property type="entry name" value="GntR ligand-binding domain-like"/>
    <property type="match status" value="1"/>
</dbReference>
<evidence type="ECO:0000313" key="6">
    <source>
        <dbReference type="Proteomes" id="UP000598467"/>
    </source>
</evidence>
<dbReference type="Gene3D" id="1.20.120.530">
    <property type="entry name" value="GntR ligand-binding domain-like"/>
    <property type="match status" value="1"/>
</dbReference>
<dbReference type="Gene3D" id="1.10.10.10">
    <property type="entry name" value="Winged helix-like DNA-binding domain superfamily/Winged helix DNA-binding domain"/>
    <property type="match status" value="1"/>
</dbReference>
<evidence type="ECO:0000256" key="2">
    <source>
        <dbReference type="ARBA" id="ARBA00023125"/>
    </source>
</evidence>
<evidence type="ECO:0000256" key="3">
    <source>
        <dbReference type="ARBA" id="ARBA00023163"/>
    </source>
</evidence>
<evidence type="ECO:0000259" key="4">
    <source>
        <dbReference type="PROSITE" id="PS50949"/>
    </source>
</evidence>
<dbReference type="PANTHER" id="PTHR43537:SF20">
    <property type="entry name" value="HTH-TYPE TRANSCRIPTIONAL REPRESSOR GLAR"/>
    <property type="match status" value="1"/>
</dbReference>
<evidence type="ECO:0000256" key="1">
    <source>
        <dbReference type="ARBA" id="ARBA00023015"/>
    </source>
</evidence>
<dbReference type="Pfam" id="PF07729">
    <property type="entry name" value="FCD"/>
    <property type="match status" value="1"/>
</dbReference>
<dbReference type="InterPro" id="IPR011711">
    <property type="entry name" value="GntR_C"/>
</dbReference>
<dbReference type="RefSeq" id="WP_190291732.1">
    <property type="nucleotide sequence ID" value="NZ_JABFCZ010000012.1"/>
</dbReference>
<accession>A0A926P0Z8</accession>
<dbReference type="PROSITE" id="PS50949">
    <property type="entry name" value="HTH_GNTR"/>
    <property type="match status" value="1"/>
</dbReference>
<dbReference type="InterPro" id="IPR000524">
    <property type="entry name" value="Tscrpt_reg_HTH_GntR"/>
</dbReference>
<dbReference type="GO" id="GO:0003677">
    <property type="term" value="F:DNA binding"/>
    <property type="evidence" value="ECO:0007669"/>
    <property type="project" value="UniProtKB-KW"/>
</dbReference>
<organism evidence="5 6">
    <name type="scientific">Roseibium aggregatum</name>
    <dbReference type="NCBI Taxonomy" id="187304"/>
    <lineage>
        <taxon>Bacteria</taxon>
        <taxon>Pseudomonadati</taxon>
        <taxon>Pseudomonadota</taxon>
        <taxon>Alphaproteobacteria</taxon>
        <taxon>Hyphomicrobiales</taxon>
        <taxon>Stappiaceae</taxon>
        <taxon>Roseibium</taxon>
    </lineage>
</organism>
<feature type="domain" description="HTH gntR-type" evidence="4">
    <location>
        <begin position="11"/>
        <end position="78"/>
    </location>
</feature>
<keyword evidence="2" id="KW-0238">DNA-binding</keyword>
<protein>
    <submittedName>
        <fullName evidence="5">GntR family transcriptional regulator</fullName>
    </submittedName>
</protein>
<reference evidence="5" key="1">
    <citation type="submission" date="2020-05" db="EMBL/GenBank/DDBJ databases">
        <title>Identification of trans-AT polyketide cluster in two marine bacteria, producers of a novel glutaramide-containing polyketide sesbanimide D and analogs.</title>
        <authorList>
            <person name="Kacar D."/>
            <person name="Rodriguez P."/>
            <person name="Canedo L."/>
            <person name="Gonzalez E."/>
            <person name="Galan B."/>
            <person name="De La Calle F."/>
            <person name="Garcia J.L."/>
        </authorList>
    </citation>
    <scope>NUCLEOTIDE SEQUENCE</scope>
    <source>
        <strain evidence="5">PHM038</strain>
    </source>
</reference>
<dbReference type="InterPro" id="IPR036390">
    <property type="entry name" value="WH_DNA-bd_sf"/>
</dbReference>
<proteinExistence type="predicted"/>
<dbReference type="SMART" id="SM00345">
    <property type="entry name" value="HTH_GNTR"/>
    <property type="match status" value="1"/>
</dbReference>
<dbReference type="InterPro" id="IPR036388">
    <property type="entry name" value="WH-like_DNA-bd_sf"/>
</dbReference>
<dbReference type="AlphaFoldDB" id="A0A926P0Z8"/>
<dbReference type="Pfam" id="PF00392">
    <property type="entry name" value="GntR"/>
    <property type="match status" value="1"/>
</dbReference>